<dbReference type="Proteomes" id="UP000186817">
    <property type="component" value="Unassembled WGS sequence"/>
</dbReference>
<evidence type="ECO:0000313" key="1">
    <source>
        <dbReference type="EMBL" id="OLP99358.1"/>
    </source>
</evidence>
<name>A0A1Q9DW58_SYMMI</name>
<proteinExistence type="predicted"/>
<evidence type="ECO:0008006" key="3">
    <source>
        <dbReference type="Google" id="ProtNLM"/>
    </source>
</evidence>
<organism evidence="1 2">
    <name type="scientific">Symbiodinium microadriaticum</name>
    <name type="common">Dinoflagellate</name>
    <name type="synonym">Zooxanthella microadriatica</name>
    <dbReference type="NCBI Taxonomy" id="2951"/>
    <lineage>
        <taxon>Eukaryota</taxon>
        <taxon>Sar</taxon>
        <taxon>Alveolata</taxon>
        <taxon>Dinophyceae</taxon>
        <taxon>Suessiales</taxon>
        <taxon>Symbiodiniaceae</taxon>
        <taxon>Symbiodinium</taxon>
    </lineage>
</organism>
<sequence>MARAVRHVVMIGVKESAAEEQIMAVKEGLAALKAQFEFGVDLKLPSGKLAAKREVELCGADMPEEG</sequence>
<gene>
    <name evidence="1" type="ORF">AK812_SmicGene18090</name>
</gene>
<dbReference type="AlphaFoldDB" id="A0A1Q9DW58"/>
<evidence type="ECO:0000313" key="2">
    <source>
        <dbReference type="Proteomes" id="UP000186817"/>
    </source>
</evidence>
<accession>A0A1Q9DW58</accession>
<dbReference type="Gene3D" id="3.30.70.100">
    <property type="match status" value="1"/>
</dbReference>
<comment type="caution">
    <text evidence="1">The sequence shown here is derived from an EMBL/GenBank/DDBJ whole genome shotgun (WGS) entry which is preliminary data.</text>
</comment>
<reference evidence="1 2" key="1">
    <citation type="submission" date="2016-02" db="EMBL/GenBank/DDBJ databases">
        <title>Genome analysis of coral dinoflagellate symbionts highlights evolutionary adaptations to a symbiotic lifestyle.</title>
        <authorList>
            <person name="Aranda M."/>
            <person name="Li Y."/>
            <person name="Liew Y.J."/>
            <person name="Baumgarten S."/>
            <person name="Simakov O."/>
            <person name="Wilson M."/>
            <person name="Piel J."/>
            <person name="Ashoor H."/>
            <person name="Bougouffa S."/>
            <person name="Bajic V.B."/>
            <person name="Ryu T."/>
            <person name="Ravasi T."/>
            <person name="Bayer T."/>
            <person name="Micklem G."/>
            <person name="Kim H."/>
            <person name="Bhak J."/>
            <person name="Lajeunesse T.C."/>
            <person name="Voolstra C.R."/>
        </authorList>
    </citation>
    <scope>NUCLEOTIDE SEQUENCE [LARGE SCALE GENOMIC DNA]</scope>
    <source>
        <strain evidence="1 2">CCMP2467</strain>
    </source>
</reference>
<dbReference type="EMBL" id="LSRX01000365">
    <property type="protein sequence ID" value="OLP99358.1"/>
    <property type="molecule type" value="Genomic_DNA"/>
</dbReference>
<protein>
    <recommendedName>
        <fullName evidence="3">Stress-response A/B barrel domain-containing protein</fullName>
    </recommendedName>
</protein>
<keyword evidence="2" id="KW-1185">Reference proteome</keyword>